<dbReference type="AlphaFoldDB" id="A0A6G1J7H7"/>
<reference evidence="1" key="1">
    <citation type="journal article" date="2020" name="Stud. Mycol.">
        <title>101 Dothideomycetes genomes: a test case for predicting lifestyles and emergence of pathogens.</title>
        <authorList>
            <person name="Haridas S."/>
            <person name="Albert R."/>
            <person name="Binder M."/>
            <person name="Bloem J."/>
            <person name="Labutti K."/>
            <person name="Salamov A."/>
            <person name="Andreopoulos B."/>
            <person name="Baker S."/>
            <person name="Barry K."/>
            <person name="Bills G."/>
            <person name="Bluhm B."/>
            <person name="Cannon C."/>
            <person name="Castanera R."/>
            <person name="Culley D."/>
            <person name="Daum C."/>
            <person name="Ezra D."/>
            <person name="Gonzalez J."/>
            <person name="Henrissat B."/>
            <person name="Kuo A."/>
            <person name="Liang C."/>
            <person name="Lipzen A."/>
            <person name="Lutzoni F."/>
            <person name="Magnuson J."/>
            <person name="Mondo S."/>
            <person name="Nolan M."/>
            <person name="Ohm R."/>
            <person name="Pangilinan J."/>
            <person name="Park H.-J."/>
            <person name="Ramirez L."/>
            <person name="Alfaro M."/>
            <person name="Sun H."/>
            <person name="Tritt A."/>
            <person name="Yoshinaga Y."/>
            <person name="Zwiers L.-H."/>
            <person name="Turgeon B."/>
            <person name="Goodwin S."/>
            <person name="Spatafora J."/>
            <person name="Crous P."/>
            <person name="Grigoriev I."/>
        </authorList>
    </citation>
    <scope>NUCLEOTIDE SEQUENCE</scope>
    <source>
        <strain evidence="1">CBS 122367</strain>
    </source>
</reference>
<dbReference type="Proteomes" id="UP000799291">
    <property type="component" value="Unassembled WGS sequence"/>
</dbReference>
<accession>A0A6G1J7H7</accession>
<name>A0A6G1J7H7_9PLEO</name>
<proteinExistence type="predicted"/>
<protein>
    <submittedName>
        <fullName evidence="1">Uncharacterized protein</fullName>
    </submittedName>
</protein>
<sequence>MRDYSFPTYLLVAAAGHNANNEYQYTTPICSIVDTYENMTVASEGLVNFTSHLKEARQVRGEYLQDNGYDVPAHEWIMTSHPPTRRDLQRSYEAITMMQVPPHESVLYLTGDVGPEAYVFQTFENPIFVLSKRKVSRAITYRIGESDASVAVRRQNEEDGLWSICYVWKVYVQSQLWRSSEWDPAQLEQVLNVDDGDSQG</sequence>
<gene>
    <name evidence="1" type="ORF">K458DRAFT_402829</name>
</gene>
<evidence type="ECO:0000313" key="2">
    <source>
        <dbReference type="Proteomes" id="UP000799291"/>
    </source>
</evidence>
<evidence type="ECO:0000313" key="1">
    <source>
        <dbReference type="EMBL" id="KAF2686358.1"/>
    </source>
</evidence>
<keyword evidence="2" id="KW-1185">Reference proteome</keyword>
<dbReference type="EMBL" id="MU005577">
    <property type="protein sequence ID" value="KAF2686358.1"/>
    <property type="molecule type" value="Genomic_DNA"/>
</dbReference>
<organism evidence="1 2">
    <name type="scientific">Lentithecium fluviatile CBS 122367</name>
    <dbReference type="NCBI Taxonomy" id="1168545"/>
    <lineage>
        <taxon>Eukaryota</taxon>
        <taxon>Fungi</taxon>
        <taxon>Dikarya</taxon>
        <taxon>Ascomycota</taxon>
        <taxon>Pezizomycotina</taxon>
        <taxon>Dothideomycetes</taxon>
        <taxon>Pleosporomycetidae</taxon>
        <taxon>Pleosporales</taxon>
        <taxon>Massarineae</taxon>
        <taxon>Lentitheciaceae</taxon>
        <taxon>Lentithecium</taxon>
    </lineage>
</organism>